<dbReference type="PROSITE" id="PS50825">
    <property type="entry name" value="HYR"/>
    <property type="match status" value="1"/>
</dbReference>
<dbReference type="OrthoDB" id="6136178at2759"/>
<comment type="caution">
    <text evidence="3">Lacks conserved residue(s) required for the propagation of feature annotation.</text>
</comment>
<dbReference type="EMBL" id="JAIZAY010000015">
    <property type="protein sequence ID" value="KAJ8028481.1"/>
    <property type="molecule type" value="Genomic_DNA"/>
</dbReference>
<feature type="disulfide bond" evidence="3">
    <location>
        <begin position="153"/>
        <end position="180"/>
    </location>
</feature>
<evidence type="ECO:0000313" key="8">
    <source>
        <dbReference type="Proteomes" id="UP001152320"/>
    </source>
</evidence>
<feature type="domain" description="HYR" evidence="5">
    <location>
        <begin position="30"/>
        <end position="123"/>
    </location>
</feature>
<keyword evidence="4" id="KW-0732">Signal</keyword>
<dbReference type="PROSITE" id="PS50923">
    <property type="entry name" value="SUSHI"/>
    <property type="match status" value="1"/>
</dbReference>
<dbReference type="PANTHER" id="PTHR46343:SF2">
    <property type="entry name" value="SUSHI_VON WILLEBRAND FACTOR TYPE A_EGF_PENTRAXIN DOMAIN-CONTAINING 1"/>
    <property type="match status" value="1"/>
</dbReference>
<name>A0A9Q1BKU2_HOLLE</name>
<evidence type="ECO:0000259" key="5">
    <source>
        <dbReference type="PROSITE" id="PS50825"/>
    </source>
</evidence>
<dbReference type="Proteomes" id="UP001152320">
    <property type="component" value="Chromosome 15"/>
</dbReference>
<comment type="caution">
    <text evidence="7">The sequence shown here is derived from an EMBL/GenBank/DDBJ whole genome shotgun (WGS) entry which is preliminary data.</text>
</comment>
<reference evidence="7" key="1">
    <citation type="submission" date="2021-10" db="EMBL/GenBank/DDBJ databases">
        <title>Tropical sea cucumber genome reveals ecological adaptation and Cuvierian tubules defense mechanism.</title>
        <authorList>
            <person name="Chen T."/>
        </authorList>
    </citation>
    <scope>NUCLEOTIDE SEQUENCE</scope>
    <source>
        <strain evidence="7">Nanhai2018</strain>
        <tissue evidence="7">Muscle</tissue>
    </source>
</reference>
<keyword evidence="2 3" id="KW-1015">Disulfide bond</keyword>
<organism evidence="7 8">
    <name type="scientific">Holothuria leucospilota</name>
    <name type="common">Black long sea cucumber</name>
    <name type="synonym">Mertensiothuria leucospilota</name>
    <dbReference type="NCBI Taxonomy" id="206669"/>
    <lineage>
        <taxon>Eukaryota</taxon>
        <taxon>Metazoa</taxon>
        <taxon>Echinodermata</taxon>
        <taxon>Eleutherozoa</taxon>
        <taxon>Echinozoa</taxon>
        <taxon>Holothuroidea</taxon>
        <taxon>Aspidochirotacea</taxon>
        <taxon>Aspidochirotida</taxon>
        <taxon>Holothuriidae</taxon>
        <taxon>Holothuria</taxon>
    </lineage>
</organism>
<dbReference type="SMART" id="SM00032">
    <property type="entry name" value="CCP"/>
    <property type="match status" value="1"/>
</dbReference>
<keyword evidence="3" id="KW-0768">Sushi</keyword>
<dbReference type="Gene3D" id="2.10.70.10">
    <property type="entry name" value="Complement Module, domain 1"/>
    <property type="match status" value="1"/>
</dbReference>
<dbReference type="InterPro" id="IPR000436">
    <property type="entry name" value="Sushi_SCR_CCP_dom"/>
</dbReference>
<feature type="signal peptide" evidence="4">
    <location>
        <begin position="1"/>
        <end position="23"/>
    </location>
</feature>
<dbReference type="PANTHER" id="PTHR46343">
    <property type="entry name" value="HYR DOMAIN-CONTAINING PROTEIN"/>
    <property type="match status" value="1"/>
</dbReference>
<dbReference type="InterPro" id="IPR035976">
    <property type="entry name" value="Sushi/SCR/CCP_sf"/>
</dbReference>
<dbReference type="SUPFAM" id="SSF57535">
    <property type="entry name" value="Complement control module/SCR domain"/>
    <property type="match status" value="1"/>
</dbReference>
<feature type="domain" description="Sushi" evidence="6">
    <location>
        <begin position="124"/>
        <end position="181"/>
    </location>
</feature>
<gene>
    <name evidence="7" type="ORF">HOLleu_30727</name>
</gene>
<evidence type="ECO:0000256" key="2">
    <source>
        <dbReference type="ARBA" id="ARBA00023157"/>
    </source>
</evidence>
<dbReference type="InterPro" id="IPR003410">
    <property type="entry name" value="HYR_dom"/>
</dbReference>
<dbReference type="InterPro" id="IPR043555">
    <property type="entry name" value="SRPX-like"/>
</dbReference>
<accession>A0A9Q1BKU2</accession>
<evidence type="ECO:0000256" key="1">
    <source>
        <dbReference type="ARBA" id="ARBA00022737"/>
    </source>
</evidence>
<evidence type="ECO:0000256" key="3">
    <source>
        <dbReference type="PROSITE-ProRule" id="PRU00302"/>
    </source>
</evidence>
<evidence type="ECO:0000313" key="7">
    <source>
        <dbReference type="EMBL" id="KAJ8028481.1"/>
    </source>
</evidence>
<keyword evidence="8" id="KW-1185">Reference proteome</keyword>
<protein>
    <submittedName>
        <fullName evidence="7">Sushi repeat-containing protein SRPX</fullName>
    </submittedName>
</protein>
<dbReference type="Pfam" id="PF00084">
    <property type="entry name" value="Sushi"/>
    <property type="match status" value="1"/>
</dbReference>
<evidence type="ECO:0000259" key="6">
    <source>
        <dbReference type="PROSITE" id="PS50923"/>
    </source>
</evidence>
<dbReference type="CDD" id="cd00033">
    <property type="entry name" value="CCP"/>
    <property type="match status" value="1"/>
</dbReference>
<dbReference type="AlphaFoldDB" id="A0A9Q1BKU2"/>
<evidence type="ECO:0000256" key="4">
    <source>
        <dbReference type="SAM" id="SignalP"/>
    </source>
</evidence>
<keyword evidence="1" id="KW-0677">Repeat</keyword>
<feature type="chain" id="PRO_5040288793" evidence="4">
    <location>
        <begin position="24"/>
        <end position="181"/>
    </location>
</feature>
<sequence>MKVELIRPAITFILLAVHHAADAFSRYPSRDDTPPYALKCPADKYVIADPQEVGTRVTWDIKADVVFSDSGSGFHSKWLSPGSGQPGDYYTEDGSPHIVVYSARDRANNVIDNGCSFRIFVSVVHCAYLGAPINGYVTCSYGNRYGSDCNTYCFPGFQLAGSPSSRCERNGEWSGARPVCL</sequence>
<proteinExistence type="predicted"/>